<feature type="region of interest" description="Disordered" evidence="1">
    <location>
        <begin position="250"/>
        <end position="279"/>
    </location>
</feature>
<reference evidence="2 3" key="1">
    <citation type="submission" date="2022-10" db="EMBL/GenBank/DDBJ databases">
        <title>The complete genomes of actinobacterial strains from the NBC collection.</title>
        <authorList>
            <person name="Joergensen T.S."/>
            <person name="Alvarez Arevalo M."/>
            <person name="Sterndorff E.B."/>
            <person name="Faurdal D."/>
            <person name="Vuksanovic O."/>
            <person name="Mourched A.-S."/>
            <person name="Charusanti P."/>
            <person name="Shaw S."/>
            <person name="Blin K."/>
            <person name="Weber T."/>
        </authorList>
    </citation>
    <scope>NUCLEOTIDE SEQUENCE [LARGE SCALE GENOMIC DNA]</scope>
    <source>
        <strain evidence="2 3">NBC_00017</strain>
    </source>
</reference>
<keyword evidence="3" id="KW-1185">Reference proteome</keyword>
<name>A0ABZ1MR60_STREF</name>
<evidence type="ECO:0000313" key="3">
    <source>
        <dbReference type="Proteomes" id="UP001621512"/>
    </source>
</evidence>
<evidence type="ECO:0000313" key="2">
    <source>
        <dbReference type="EMBL" id="WTW29610.1"/>
    </source>
</evidence>
<sequence>MIYDLLLVGPPVSPMSLAEALAGAVRTEGADVDVADRDGDQSQRDWAAPVLCGYIRLRGDLSLALDIYVEDALVNEAPPEPELARRLAAALGVPVLYPAEEDLPPSAYWLATSSGQSVRARLLSSDDEPPVHVIDAVEEEVPDLPRATIEILPEILEREPIPTPVSDTLLATLPPGTAATVEGQVHHHLRVWERLTRRLQSDWAPSGHYRADLFHRDLEARDALERLVPKLGKTHADALQDAVTRLDRTFSEHTTPKPTPDNGGATPWWRNRVPRHVPW</sequence>
<proteinExistence type="predicted"/>
<dbReference type="EMBL" id="CP108341">
    <property type="protein sequence ID" value="WTW29610.1"/>
    <property type="molecule type" value="Genomic_DNA"/>
</dbReference>
<organism evidence="2 3">
    <name type="scientific">Streptomyces purpurascens</name>
    <dbReference type="NCBI Taxonomy" id="1924"/>
    <lineage>
        <taxon>Bacteria</taxon>
        <taxon>Bacillati</taxon>
        <taxon>Actinomycetota</taxon>
        <taxon>Actinomycetes</taxon>
        <taxon>Kitasatosporales</taxon>
        <taxon>Streptomycetaceae</taxon>
        <taxon>Streptomyces</taxon>
    </lineage>
</organism>
<dbReference type="RefSeq" id="WP_189722980.1">
    <property type="nucleotide sequence ID" value="NZ_BMUK01000003.1"/>
</dbReference>
<evidence type="ECO:0000256" key="1">
    <source>
        <dbReference type="SAM" id="MobiDB-lite"/>
    </source>
</evidence>
<protein>
    <submittedName>
        <fullName evidence="2">Uncharacterized protein</fullName>
    </submittedName>
</protein>
<accession>A0ABZ1MR60</accession>
<dbReference type="Proteomes" id="UP001621512">
    <property type="component" value="Chromosome"/>
</dbReference>
<gene>
    <name evidence="2" type="ORF">OHU35_27660</name>
</gene>